<evidence type="ECO:0000313" key="2">
    <source>
        <dbReference type="EMBL" id="CAD75152.1"/>
    </source>
</evidence>
<keyword evidence="3" id="KW-1185">Reference proteome</keyword>
<dbReference type="HOGENOM" id="CLU_2370870_0_0_0"/>
<reference evidence="2 3" key="1">
    <citation type="journal article" date="2003" name="Proc. Natl. Acad. Sci. U.S.A.">
        <title>Complete genome sequence of the marine planctomycete Pirellula sp. strain 1.</title>
        <authorList>
            <person name="Gloeckner F.O."/>
            <person name="Kube M."/>
            <person name="Bauer M."/>
            <person name="Teeling H."/>
            <person name="Lombardot T."/>
            <person name="Ludwig W."/>
            <person name="Gade D."/>
            <person name="Beck A."/>
            <person name="Borzym K."/>
            <person name="Heitmann K."/>
            <person name="Rabus R."/>
            <person name="Schlesner H."/>
            <person name="Amann R."/>
            <person name="Reinhardt R."/>
        </authorList>
    </citation>
    <scope>NUCLEOTIDE SEQUENCE [LARGE SCALE GENOMIC DNA]</scope>
    <source>
        <strain evidence="3">DSM 10527 / NCIMB 13988 / SH1</strain>
    </source>
</reference>
<dbReference type="EnsemblBacteria" id="CAD75152">
    <property type="protein sequence ID" value="CAD75152"/>
    <property type="gene ID" value="RB7057"/>
</dbReference>
<proteinExistence type="predicted"/>
<dbReference type="STRING" id="243090.RB7057"/>
<dbReference type="Proteomes" id="UP000001025">
    <property type="component" value="Chromosome"/>
</dbReference>
<name>Q7UPB0_RHOBA</name>
<protein>
    <submittedName>
        <fullName evidence="2">Uncharacterized protein</fullName>
    </submittedName>
</protein>
<dbReference type="InParanoid" id="Q7UPB0"/>
<dbReference type="EMBL" id="BX294145">
    <property type="protein sequence ID" value="CAD75152.1"/>
    <property type="molecule type" value="Genomic_DNA"/>
</dbReference>
<evidence type="ECO:0000313" key="3">
    <source>
        <dbReference type="Proteomes" id="UP000001025"/>
    </source>
</evidence>
<dbReference type="AlphaFoldDB" id="Q7UPB0"/>
<dbReference type="KEGG" id="rba:RB7057"/>
<feature type="region of interest" description="Disordered" evidence="1">
    <location>
        <begin position="60"/>
        <end position="95"/>
    </location>
</feature>
<sequence>MIAAIGATKTPRYDVVFTCNSNVSVAATFATLRSKATGGPLANECVQQCLRPPSIRRSIKRSLKAERVTRSKPSSLNSDRRRVLRSSTVVEQRIS</sequence>
<organism evidence="2 3">
    <name type="scientific">Rhodopirellula baltica (strain DSM 10527 / NCIMB 13988 / SH1)</name>
    <dbReference type="NCBI Taxonomy" id="243090"/>
    <lineage>
        <taxon>Bacteria</taxon>
        <taxon>Pseudomonadati</taxon>
        <taxon>Planctomycetota</taxon>
        <taxon>Planctomycetia</taxon>
        <taxon>Pirellulales</taxon>
        <taxon>Pirellulaceae</taxon>
        <taxon>Rhodopirellula</taxon>
    </lineage>
</organism>
<gene>
    <name evidence="2" type="ordered locus">RB7057</name>
</gene>
<accession>Q7UPB0</accession>
<evidence type="ECO:0000256" key="1">
    <source>
        <dbReference type="SAM" id="MobiDB-lite"/>
    </source>
</evidence>
<feature type="compositionally biased region" description="Polar residues" evidence="1">
    <location>
        <begin position="85"/>
        <end position="95"/>
    </location>
</feature>